<evidence type="ECO:0000256" key="3">
    <source>
        <dbReference type="ARBA" id="ARBA00023002"/>
    </source>
</evidence>
<reference evidence="4" key="1">
    <citation type="submission" date="2023-02" db="EMBL/GenBank/DDBJ databases">
        <title>Identification and recombinant expression of a fungal hydrolase from Papiliotrema laurentii that hydrolyzes apple cutin and clears colloidal polyester polyurethane.</title>
        <authorList>
            <consortium name="DOE Joint Genome Institute"/>
            <person name="Roman V.A."/>
            <person name="Bojanowski C."/>
            <person name="Crable B.R."/>
            <person name="Wagner D.N."/>
            <person name="Hung C.S."/>
            <person name="Nadeau L.J."/>
            <person name="Schratz L."/>
            <person name="Haridas S."/>
            <person name="Pangilinan J."/>
            <person name="Lipzen A."/>
            <person name="Na H."/>
            <person name="Yan M."/>
            <person name="Ng V."/>
            <person name="Grigoriev I.V."/>
            <person name="Spatafora J.W."/>
            <person name="Barlow D."/>
            <person name="Biffinger J."/>
            <person name="Kelley-Loughnane N."/>
            <person name="Varaljay V.A."/>
            <person name="Crookes-Goodson W.J."/>
        </authorList>
    </citation>
    <scope>NUCLEOTIDE SEQUENCE</scope>
    <source>
        <strain evidence="4">5307AH</strain>
    </source>
</reference>
<keyword evidence="5" id="KW-1185">Reference proteome</keyword>
<dbReference type="InterPro" id="IPR051468">
    <property type="entry name" value="Fungal_SecMetab_SDRs"/>
</dbReference>
<organism evidence="4 5">
    <name type="scientific">Papiliotrema laurentii</name>
    <name type="common">Cryptococcus laurentii</name>
    <dbReference type="NCBI Taxonomy" id="5418"/>
    <lineage>
        <taxon>Eukaryota</taxon>
        <taxon>Fungi</taxon>
        <taxon>Dikarya</taxon>
        <taxon>Basidiomycota</taxon>
        <taxon>Agaricomycotina</taxon>
        <taxon>Tremellomycetes</taxon>
        <taxon>Tremellales</taxon>
        <taxon>Rhynchogastremaceae</taxon>
        <taxon>Papiliotrema</taxon>
    </lineage>
</organism>
<evidence type="ECO:0000256" key="1">
    <source>
        <dbReference type="ARBA" id="ARBA00006484"/>
    </source>
</evidence>
<protein>
    <recommendedName>
        <fullName evidence="6">NAD(P)-binding protein</fullName>
    </recommendedName>
</protein>
<keyword evidence="2" id="KW-0521">NADP</keyword>
<comment type="similarity">
    <text evidence="1">Belongs to the short-chain dehydrogenases/reductases (SDR) family.</text>
</comment>
<gene>
    <name evidence="4" type="ORF">DB88DRAFT_22001</name>
</gene>
<evidence type="ECO:0008006" key="6">
    <source>
        <dbReference type="Google" id="ProtNLM"/>
    </source>
</evidence>
<dbReference type="Gene3D" id="3.40.50.720">
    <property type="entry name" value="NAD(P)-binding Rossmann-like Domain"/>
    <property type="match status" value="1"/>
</dbReference>
<evidence type="ECO:0000313" key="4">
    <source>
        <dbReference type="EMBL" id="KAK1927270.1"/>
    </source>
</evidence>
<comment type="caution">
    <text evidence="4">The sequence shown here is derived from an EMBL/GenBank/DDBJ whole genome shotgun (WGS) entry which is preliminary data.</text>
</comment>
<dbReference type="EMBL" id="JAODAN010000001">
    <property type="protein sequence ID" value="KAK1927270.1"/>
    <property type="molecule type" value="Genomic_DNA"/>
</dbReference>
<dbReference type="InterPro" id="IPR002347">
    <property type="entry name" value="SDR_fam"/>
</dbReference>
<dbReference type="AlphaFoldDB" id="A0AAD9FVZ8"/>
<dbReference type="CDD" id="cd05325">
    <property type="entry name" value="carb_red_sniffer_like_SDR_c"/>
    <property type="match status" value="1"/>
</dbReference>
<dbReference type="PANTHER" id="PTHR43544:SF7">
    <property type="entry name" value="NADB-LER2"/>
    <property type="match status" value="1"/>
</dbReference>
<evidence type="ECO:0000256" key="2">
    <source>
        <dbReference type="ARBA" id="ARBA00022857"/>
    </source>
</evidence>
<dbReference type="GO" id="GO:0005737">
    <property type="term" value="C:cytoplasm"/>
    <property type="evidence" value="ECO:0007669"/>
    <property type="project" value="TreeGrafter"/>
</dbReference>
<dbReference type="Pfam" id="PF00106">
    <property type="entry name" value="adh_short"/>
    <property type="match status" value="1"/>
</dbReference>
<dbReference type="SUPFAM" id="SSF51735">
    <property type="entry name" value="NAD(P)-binding Rossmann-fold domains"/>
    <property type="match status" value="1"/>
</dbReference>
<dbReference type="Proteomes" id="UP001182556">
    <property type="component" value="Unassembled WGS sequence"/>
</dbReference>
<evidence type="ECO:0000313" key="5">
    <source>
        <dbReference type="Proteomes" id="UP001182556"/>
    </source>
</evidence>
<keyword evidence="3" id="KW-0560">Oxidoreductase</keyword>
<dbReference type="GO" id="GO:0016491">
    <property type="term" value="F:oxidoreductase activity"/>
    <property type="evidence" value="ECO:0007669"/>
    <property type="project" value="UniProtKB-KW"/>
</dbReference>
<sequence>MPSSEFTVYLITGANRGIGLGLVRKLLEDKDAVVFAGARDPSSANELKDLASASPDRLYLVKLNSGSVEDAKAVAAEIEAKAGKLDVLIANAGISEYYQPLIGSDLEQFSRHFHVNAVGPIVLYQAFRDLLVKSPIPRYIAISSGAASVTEPFPMPATPYLMSKAALNMAVQKIAQEEAESGMVAIALSPGWVQTDMGNLGAKAVGVEKPPVTLDESVNGIVKVVKEARKDTHNGIFWDFTGSTWKW</sequence>
<name>A0AAD9FVZ8_PAPLA</name>
<accession>A0AAD9FVZ8</accession>
<dbReference type="PANTHER" id="PTHR43544">
    <property type="entry name" value="SHORT-CHAIN DEHYDROGENASE/REDUCTASE"/>
    <property type="match status" value="1"/>
</dbReference>
<dbReference type="PRINTS" id="PR00081">
    <property type="entry name" value="GDHRDH"/>
</dbReference>
<dbReference type="InterPro" id="IPR036291">
    <property type="entry name" value="NAD(P)-bd_dom_sf"/>
</dbReference>
<proteinExistence type="inferred from homology"/>